<dbReference type="SUPFAM" id="SSF48537">
    <property type="entry name" value="Phospholipase C/P1 nuclease"/>
    <property type="match status" value="1"/>
</dbReference>
<keyword evidence="5" id="KW-1015">Disulfide bond</keyword>
<dbReference type="GO" id="GO:0006308">
    <property type="term" value="P:DNA catabolic process"/>
    <property type="evidence" value="ECO:0007669"/>
    <property type="project" value="InterPro"/>
</dbReference>
<evidence type="ECO:0000256" key="6">
    <source>
        <dbReference type="ARBA" id="ARBA00023180"/>
    </source>
</evidence>
<proteinExistence type="predicted"/>
<reference evidence="7" key="1">
    <citation type="submission" date="2022-07" db="EMBL/GenBank/DDBJ databases">
        <title>Complete genome sequence of Salinispirillum sp. LH10-3-1 capable of multiple carbohydrate inversion isolated from a soda lake.</title>
        <authorList>
            <person name="Liu J."/>
            <person name="Zhai Y."/>
            <person name="Zhang H."/>
            <person name="Yang H."/>
            <person name="Qu J."/>
            <person name="Li J."/>
        </authorList>
    </citation>
    <scope>NUCLEOTIDE SEQUENCE</scope>
    <source>
        <strain evidence="7">LH 10-3-1</strain>
    </source>
</reference>
<keyword evidence="1" id="KW-0540">Nuclease</keyword>
<accession>A0AB38YFG9</accession>
<protein>
    <submittedName>
        <fullName evidence="7">S1/P1 nuclease</fullName>
    </submittedName>
</protein>
<dbReference type="RefSeq" id="WP_304995431.1">
    <property type="nucleotide sequence ID" value="NZ_CP101717.1"/>
</dbReference>
<sequence>MAAQAQAFGERSHEVVVQLASRFFTPEATQLVQNFYGANYRNLLIADANWTAVNNQRPGNESRLALHYTWFEEGDTEFEPARHCPQARCSVGAVLAAERVLANPSHTRAQRMEAFRALLHYMGDLHDPMNAGFAHDRGGRDTIVVATDLRRVDLYTVWQTELFDYFTGRPFEIANAWFRDITPAQRAQWSAGTPQEWVWETHVLARDVVYPLVDTAGGWNAIYRVRALPLYEEQLKKAAVRLADRMNSVAATLSAVGAL</sequence>
<dbReference type="EMBL" id="CP101717">
    <property type="protein sequence ID" value="WLD58144.1"/>
    <property type="molecule type" value="Genomic_DNA"/>
</dbReference>
<evidence type="ECO:0000256" key="4">
    <source>
        <dbReference type="ARBA" id="ARBA00022801"/>
    </source>
</evidence>
<keyword evidence="6" id="KW-0325">Glycoprotein</keyword>
<evidence type="ECO:0000313" key="7">
    <source>
        <dbReference type="EMBL" id="WLD58144.1"/>
    </source>
</evidence>
<evidence type="ECO:0000256" key="5">
    <source>
        <dbReference type="ARBA" id="ARBA00023157"/>
    </source>
</evidence>
<dbReference type="PANTHER" id="PTHR33146">
    <property type="entry name" value="ENDONUCLEASE 4"/>
    <property type="match status" value="1"/>
</dbReference>
<dbReference type="Gene3D" id="1.10.575.10">
    <property type="entry name" value="P1 Nuclease"/>
    <property type="match status" value="1"/>
</dbReference>
<dbReference type="CDD" id="cd11010">
    <property type="entry name" value="S1-P1_nuclease"/>
    <property type="match status" value="1"/>
</dbReference>
<dbReference type="InterPro" id="IPR003154">
    <property type="entry name" value="S1/P1nuclease"/>
</dbReference>
<dbReference type="GO" id="GO:0046872">
    <property type="term" value="F:metal ion binding"/>
    <property type="evidence" value="ECO:0007669"/>
    <property type="project" value="UniProtKB-KW"/>
</dbReference>
<keyword evidence="3" id="KW-0255">Endonuclease</keyword>
<dbReference type="PANTHER" id="PTHR33146:SF26">
    <property type="entry name" value="ENDONUCLEASE 4"/>
    <property type="match status" value="1"/>
</dbReference>
<keyword evidence="4" id="KW-0378">Hydrolase</keyword>
<name>A0AB38YFG9_9GAMM</name>
<evidence type="ECO:0000256" key="1">
    <source>
        <dbReference type="ARBA" id="ARBA00022722"/>
    </source>
</evidence>
<evidence type="ECO:0000256" key="3">
    <source>
        <dbReference type="ARBA" id="ARBA00022759"/>
    </source>
</evidence>
<evidence type="ECO:0000256" key="2">
    <source>
        <dbReference type="ARBA" id="ARBA00022723"/>
    </source>
</evidence>
<dbReference type="Pfam" id="PF02265">
    <property type="entry name" value="S1-P1_nuclease"/>
    <property type="match status" value="1"/>
</dbReference>
<keyword evidence="2" id="KW-0479">Metal-binding</keyword>
<dbReference type="GO" id="GO:0016788">
    <property type="term" value="F:hydrolase activity, acting on ester bonds"/>
    <property type="evidence" value="ECO:0007669"/>
    <property type="project" value="InterPro"/>
</dbReference>
<dbReference type="AlphaFoldDB" id="A0AB38YFG9"/>
<gene>
    <name evidence="7" type="ORF">NFC81_15735</name>
</gene>
<dbReference type="InterPro" id="IPR008947">
    <property type="entry name" value="PLipase_C/P1_nuclease_dom_sf"/>
</dbReference>
<organism evidence="7">
    <name type="scientific">Salinispirillum sp. LH 10-3-1</name>
    <dbReference type="NCBI Taxonomy" id="2952525"/>
    <lineage>
        <taxon>Bacteria</taxon>
        <taxon>Pseudomonadati</taxon>
        <taxon>Pseudomonadota</taxon>
        <taxon>Gammaproteobacteria</taxon>
        <taxon>Oceanospirillales</taxon>
        <taxon>Saccharospirillaceae</taxon>
        <taxon>Salinispirillum</taxon>
    </lineage>
</organism>
<dbReference type="GO" id="GO:0003676">
    <property type="term" value="F:nucleic acid binding"/>
    <property type="evidence" value="ECO:0007669"/>
    <property type="project" value="InterPro"/>
</dbReference>
<dbReference type="GO" id="GO:0004519">
    <property type="term" value="F:endonuclease activity"/>
    <property type="evidence" value="ECO:0007669"/>
    <property type="project" value="UniProtKB-KW"/>
</dbReference>